<evidence type="ECO:0000256" key="3">
    <source>
        <dbReference type="ARBA" id="ARBA00022598"/>
    </source>
</evidence>
<name>A0AAV8V384_9RHOD</name>
<dbReference type="Gene3D" id="3.30.1490.20">
    <property type="entry name" value="ATP-grasp fold, A domain"/>
    <property type="match status" value="1"/>
</dbReference>
<dbReference type="SUPFAM" id="SSF52440">
    <property type="entry name" value="PreATP-grasp domain"/>
    <property type="match status" value="1"/>
</dbReference>
<dbReference type="SUPFAM" id="SSF56059">
    <property type="entry name" value="Glutathione synthetase ATP-binding domain-like"/>
    <property type="match status" value="1"/>
</dbReference>
<dbReference type="SUPFAM" id="SSF51246">
    <property type="entry name" value="Rudiment single hybrid motif"/>
    <property type="match status" value="1"/>
</dbReference>
<dbReference type="InterPro" id="IPR020560">
    <property type="entry name" value="PRibGlycinamide_synth_C-dom"/>
</dbReference>
<evidence type="ECO:0000313" key="12">
    <source>
        <dbReference type="EMBL" id="KAJ8908102.1"/>
    </source>
</evidence>
<dbReference type="InterPro" id="IPR011761">
    <property type="entry name" value="ATP-grasp"/>
</dbReference>
<dbReference type="InterPro" id="IPR016185">
    <property type="entry name" value="PreATP-grasp_dom_sf"/>
</dbReference>
<dbReference type="InterPro" id="IPR020559">
    <property type="entry name" value="PRibGlycinamide_synth_CS"/>
</dbReference>
<dbReference type="EC" id="6.3.4.13" evidence="2"/>
<dbReference type="SMART" id="SM01209">
    <property type="entry name" value="GARS_A"/>
    <property type="match status" value="1"/>
</dbReference>
<dbReference type="PROSITE" id="PS50975">
    <property type="entry name" value="ATP_GRASP"/>
    <property type="match status" value="1"/>
</dbReference>
<dbReference type="FunFam" id="3.90.600.10:FF:000001">
    <property type="entry name" value="Trifunctional purine biosynthetic protein adenosine-3"/>
    <property type="match status" value="1"/>
</dbReference>
<evidence type="ECO:0000256" key="5">
    <source>
        <dbReference type="ARBA" id="ARBA00022755"/>
    </source>
</evidence>
<dbReference type="EMBL" id="JAMWBK010000002">
    <property type="protein sequence ID" value="KAJ8908102.1"/>
    <property type="molecule type" value="Genomic_DNA"/>
</dbReference>
<dbReference type="AlphaFoldDB" id="A0AAV8V384"/>
<evidence type="ECO:0000256" key="7">
    <source>
        <dbReference type="ARBA" id="ARBA00038345"/>
    </source>
</evidence>
<evidence type="ECO:0000256" key="4">
    <source>
        <dbReference type="ARBA" id="ARBA00022741"/>
    </source>
</evidence>
<dbReference type="InterPro" id="IPR020562">
    <property type="entry name" value="PRibGlycinamide_synth_N"/>
</dbReference>
<keyword evidence="13" id="KW-1185">Reference proteome</keyword>
<dbReference type="InterPro" id="IPR037123">
    <property type="entry name" value="PRibGlycinamide_synth_C_sf"/>
</dbReference>
<keyword evidence="6 10" id="KW-0067">ATP-binding</keyword>
<dbReference type="Gene3D" id="3.40.50.20">
    <property type="match status" value="1"/>
</dbReference>
<dbReference type="SMART" id="SM01210">
    <property type="entry name" value="GARS_C"/>
    <property type="match status" value="1"/>
</dbReference>
<evidence type="ECO:0000313" key="13">
    <source>
        <dbReference type="Proteomes" id="UP001157974"/>
    </source>
</evidence>
<reference evidence="12 13" key="1">
    <citation type="journal article" date="2023" name="Nat. Commun.">
        <title>Origin of minicircular mitochondrial genomes in red algae.</title>
        <authorList>
            <person name="Lee Y."/>
            <person name="Cho C.H."/>
            <person name="Lee Y.M."/>
            <person name="Park S.I."/>
            <person name="Yang J.H."/>
            <person name="West J.A."/>
            <person name="Bhattacharya D."/>
            <person name="Yoon H.S."/>
        </authorList>
    </citation>
    <scope>NUCLEOTIDE SEQUENCE [LARGE SCALE GENOMIC DNA]</scope>
    <source>
        <strain evidence="12 13">CCMP1338</strain>
        <tissue evidence="12">Whole cell</tissue>
    </source>
</reference>
<dbReference type="HAMAP" id="MF_00138">
    <property type="entry name" value="GARS"/>
    <property type="match status" value="1"/>
</dbReference>
<comment type="caution">
    <text evidence="12">The sequence shown here is derived from an EMBL/GenBank/DDBJ whole genome shotgun (WGS) entry which is preliminary data.</text>
</comment>
<comment type="pathway">
    <text evidence="1">Purine metabolism; IMP biosynthesis via de novo pathway; N(1)-(5-phospho-D-ribosyl)glycinamide from 5-phospho-alpha-D-ribose 1-diphosphate: step 2/2.</text>
</comment>
<dbReference type="PANTHER" id="PTHR43472">
    <property type="entry name" value="PHOSPHORIBOSYLAMINE--GLYCINE LIGASE"/>
    <property type="match status" value="1"/>
</dbReference>
<gene>
    <name evidence="12" type="ORF">NDN08_008197</name>
</gene>
<comment type="similarity">
    <text evidence="7">Belongs to the GARS family.</text>
</comment>
<evidence type="ECO:0000256" key="8">
    <source>
        <dbReference type="ARBA" id="ARBA00042242"/>
    </source>
</evidence>
<accession>A0AAV8V384</accession>
<dbReference type="FunFam" id="3.30.1490.20:FF:000006">
    <property type="entry name" value="phosphoribosylamine--glycine ligase, chloroplastic-like"/>
    <property type="match status" value="1"/>
</dbReference>
<keyword evidence="3" id="KW-0436">Ligase</keyword>
<dbReference type="InterPro" id="IPR020561">
    <property type="entry name" value="PRibGlycinamid_synth_ATP-grasp"/>
</dbReference>
<evidence type="ECO:0000256" key="6">
    <source>
        <dbReference type="ARBA" id="ARBA00022840"/>
    </source>
</evidence>
<dbReference type="Gene3D" id="3.90.600.10">
    <property type="entry name" value="Phosphoribosylglycinamide synthetase, C-terminal domain"/>
    <property type="match status" value="1"/>
</dbReference>
<evidence type="ECO:0000259" key="11">
    <source>
        <dbReference type="PROSITE" id="PS50975"/>
    </source>
</evidence>
<dbReference type="PROSITE" id="PS00184">
    <property type="entry name" value="GARS"/>
    <property type="match status" value="1"/>
</dbReference>
<dbReference type="GO" id="GO:0004637">
    <property type="term" value="F:phosphoribosylamine-glycine ligase activity"/>
    <property type="evidence" value="ECO:0007669"/>
    <property type="project" value="UniProtKB-EC"/>
</dbReference>
<dbReference type="PANTHER" id="PTHR43472:SF1">
    <property type="entry name" value="PHOSPHORIBOSYLAMINE--GLYCINE LIGASE, CHLOROPLASTIC"/>
    <property type="match status" value="1"/>
</dbReference>
<keyword evidence="4 10" id="KW-0547">Nucleotide-binding</keyword>
<dbReference type="Pfam" id="PF01071">
    <property type="entry name" value="GARS_A"/>
    <property type="match status" value="1"/>
</dbReference>
<dbReference type="InterPro" id="IPR013815">
    <property type="entry name" value="ATP_grasp_subdomain_1"/>
</dbReference>
<evidence type="ECO:0000256" key="1">
    <source>
        <dbReference type="ARBA" id="ARBA00005174"/>
    </source>
</evidence>
<keyword evidence="5" id="KW-0658">Purine biosynthesis</keyword>
<dbReference type="GO" id="GO:0005524">
    <property type="term" value="F:ATP binding"/>
    <property type="evidence" value="ECO:0007669"/>
    <property type="project" value="UniProtKB-UniRule"/>
</dbReference>
<dbReference type="Pfam" id="PF02843">
    <property type="entry name" value="GARS_C"/>
    <property type="match status" value="1"/>
</dbReference>
<dbReference type="InterPro" id="IPR000115">
    <property type="entry name" value="PRibGlycinamide_synth"/>
</dbReference>
<sequence length="426" mass="45165">MTVLVVGSGGREHALVSSIAASKKCSKVFAAPGNVGMEGIAELLPGVSAESVDDVLKSAVSNSVDLVVVGPEVPLVKGLVDELEKNSIKAFGPTADAAVLEGSKSFMKDFLKRHNIPTAWYERFTSSEEAKTFVRSKGAPIVVKADGLAAGKGVILAQTIEEADKAIDDMLVGKIFGNAGDAIIIEEFLVGEEASFFAILDGESAVPFASAQDHKAAYDGDTGPNTGGMGSYSPAPICSPEAERIIMDTVVIPTAKGMVSEGRSYRGVLFCGMMFTEDGLKVLEFNVRFGDPECQVLCSRLESDLLELLDATATGKLEDSEPLKWRKDAAMVVVMATEGYPGKYAKGSVIRKIDDANALEGVQVFHAGTARKDGEIVANGGRVLGVTGTGPSIAVAQERAYEGIEMVDWPEGFYRKDIGWRALERE</sequence>
<feature type="domain" description="ATP-grasp" evidence="11">
    <location>
        <begin position="108"/>
        <end position="314"/>
    </location>
</feature>
<organism evidence="12 13">
    <name type="scientific">Rhodosorus marinus</name>
    <dbReference type="NCBI Taxonomy" id="101924"/>
    <lineage>
        <taxon>Eukaryota</taxon>
        <taxon>Rhodophyta</taxon>
        <taxon>Stylonematophyceae</taxon>
        <taxon>Stylonematales</taxon>
        <taxon>Stylonemataceae</taxon>
        <taxon>Rhodosorus</taxon>
    </lineage>
</organism>
<dbReference type="NCBIfam" id="TIGR00877">
    <property type="entry name" value="purD"/>
    <property type="match status" value="1"/>
</dbReference>
<dbReference type="GO" id="GO:0009113">
    <property type="term" value="P:purine nucleobase biosynthetic process"/>
    <property type="evidence" value="ECO:0007669"/>
    <property type="project" value="InterPro"/>
</dbReference>
<dbReference type="Proteomes" id="UP001157974">
    <property type="component" value="Unassembled WGS sequence"/>
</dbReference>
<dbReference type="InterPro" id="IPR011054">
    <property type="entry name" value="Rudment_hybrid_motif"/>
</dbReference>
<proteinExistence type="inferred from homology"/>
<dbReference type="Gene3D" id="3.30.470.20">
    <property type="entry name" value="ATP-grasp fold, B domain"/>
    <property type="match status" value="1"/>
</dbReference>
<dbReference type="GO" id="GO:0006164">
    <property type="term" value="P:purine nucleotide biosynthetic process"/>
    <property type="evidence" value="ECO:0007669"/>
    <property type="project" value="UniProtKB-KW"/>
</dbReference>
<evidence type="ECO:0000256" key="10">
    <source>
        <dbReference type="PROSITE-ProRule" id="PRU00409"/>
    </source>
</evidence>
<evidence type="ECO:0000256" key="9">
    <source>
        <dbReference type="ARBA" id="ARBA00042864"/>
    </source>
</evidence>
<evidence type="ECO:0000256" key="2">
    <source>
        <dbReference type="ARBA" id="ARBA00013255"/>
    </source>
</evidence>
<dbReference type="GO" id="GO:0046872">
    <property type="term" value="F:metal ion binding"/>
    <property type="evidence" value="ECO:0007669"/>
    <property type="project" value="InterPro"/>
</dbReference>
<protein>
    <recommendedName>
        <fullName evidence="2">phosphoribosylamine--glycine ligase</fullName>
        <ecNumber evidence="2">6.3.4.13</ecNumber>
    </recommendedName>
    <alternativeName>
        <fullName evidence="8">Glycinamide ribonucleotide synthetase</fullName>
    </alternativeName>
    <alternativeName>
        <fullName evidence="9">Phosphoribosylglycinamide synthetase</fullName>
    </alternativeName>
</protein>
<dbReference type="Pfam" id="PF02844">
    <property type="entry name" value="GARS_N"/>
    <property type="match status" value="1"/>
</dbReference>